<keyword evidence="1" id="KW-0732">Signal</keyword>
<gene>
    <name evidence="5" type="ORF">P691DRAFT_703744</name>
</gene>
<dbReference type="PANTHER" id="PTHR32208:SF96">
    <property type="entry name" value="GLYOXAL OXIDASE"/>
    <property type="match status" value="1"/>
</dbReference>
<dbReference type="OrthoDB" id="2019572at2759"/>
<dbReference type="InterPro" id="IPR009880">
    <property type="entry name" value="Glyoxal_oxidase_N"/>
</dbReference>
<dbReference type="Proteomes" id="UP000807342">
    <property type="component" value="Unassembled WGS sequence"/>
</dbReference>
<dbReference type="Gene3D" id="2.130.10.80">
    <property type="entry name" value="Galactose oxidase/kelch, beta-propeller"/>
    <property type="match status" value="1"/>
</dbReference>
<protein>
    <submittedName>
        <fullName evidence="5">Copper radical oxidase</fullName>
    </submittedName>
</protein>
<reference evidence="5" key="1">
    <citation type="submission" date="2020-11" db="EMBL/GenBank/DDBJ databases">
        <authorList>
            <consortium name="DOE Joint Genome Institute"/>
            <person name="Ahrendt S."/>
            <person name="Riley R."/>
            <person name="Andreopoulos W."/>
            <person name="Labutti K."/>
            <person name="Pangilinan J."/>
            <person name="Ruiz-Duenas F.J."/>
            <person name="Barrasa J.M."/>
            <person name="Sanchez-Garcia M."/>
            <person name="Camarero S."/>
            <person name="Miyauchi S."/>
            <person name="Serrano A."/>
            <person name="Linde D."/>
            <person name="Babiker R."/>
            <person name="Drula E."/>
            <person name="Ayuso-Fernandez I."/>
            <person name="Pacheco R."/>
            <person name="Padilla G."/>
            <person name="Ferreira P."/>
            <person name="Barriuso J."/>
            <person name="Kellner H."/>
            <person name="Castanera R."/>
            <person name="Alfaro M."/>
            <person name="Ramirez L."/>
            <person name="Pisabarro A.G."/>
            <person name="Kuo A."/>
            <person name="Tritt A."/>
            <person name="Lipzen A."/>
            <person name="He G."/>
            <person name="Yan M."/>
            <person name="Ng V."/>
            <person name="Cullen D."/>
            <person name="Martin F."/>
            <person name="Rosso M.-N."/>
            <person name="Henrissat B."/>
            <person name="Hibbett D."/>
            <person name="Martinez A.T."/>
            <person name="Grigoriev I.V."/>
        </authorList>
    </citation>
    <scope>NUCLEOTIDE SEQUENCE</scope>
    <source>
        <strain evidence="5">MF-IS2</strain>
    </source>
</reference>
<dbReference type="SUPFAM" id="SSF50965">
    <property type="entry name" value="Galactose oxidase, central domain"/>
    <property type="match status" value="1"/>
</dbReference>
<feature type="domain" description="Glyoxal oxidase N-terminal" evidence="3">
    <location>
        <begin position="25"/>
        <end position="396"/>
    </location>
</feature>
<dbReference type="Pfam" id="PF09118">
    <property type="entry name" value="GO-like_E_set"/>
    <property type="match status" value="1"/>
</dbReference>
<name>A0A9P6C578_9AGAR</name>
<dbReference type="PANTHER" id="PTHR32208">
    <property type="entry name" value="SECRETED PROTEIN-RELATED"/>
    <property type="match status" value="1"/>
</dbReference>
<dbReference type="EMBL" id="MU151140">
    <property type="protein sequence ID" value="KAF9449109.1"/>
    <property type="molecule type" value="Genomic_DNA"/>
</dbReference>
<evidence type="ECO:0000313" key="6">
    <source>
        <dbReference type="Proteomes" id="UP000807342"/>
    </source>
</evidence>
<sequence length="515" mass="55226">MIISDTLAIFYDRATSDPLQIDGHTAWGAFWNLETNTASPIRLVSDSFCASGSYLSNGTMISVGGHNSSIPAAKDGRMGLRILEPCLDPTGANCTVFDNPEVLHLVETRWYPSSLRLFDGSVMISGGIHEATPFYNTDPVNNYEFFPPKDGGVPRPSPILARSGPANMFPRTIGLPDGKVFIAAGNQTIIYDVEKNTETILPDIPNGVKVTNPFDGTAALLPLSPPHYTPEILVCGGTNSSDQTPSMQLSAQDPASDQCSRMTLTPEGIKRGWQLERMLEGRVMPEMILMPNGQVLIINGAQTGYAAFASVAGNIGDSNSDHPAFTPSLYSPDAPLGGRISNHGLPTSDIPRIYHSTATLTPTGNILVAGSNPHGGIVNNTKYPSEFRVEYLNPPYMTVDRPKLSNVPKKVAYNAKFHMDISVPKGLSLKNIKVALMDLGFSTHAFHSSSLLVFMDAQLSKDGKTLTVTSPPNNRVYPPGPAYIFLTVDDVTSTGVRVMMGSGAPPPVPDQGVPL</sequence>
<comment type="caution">
    <text evidence="5">The sequence shown here is derived from an EMBL/GenBank/DDBJ whole genome shotgun (WGS) entry which is preliminary data.</text>
</comment>
<evidence type="ECO:0000256" key="1">
    <source>
        <dbReference type="ARBA" id="ARBA00022729"/>
    </source>
</evidence>
<dbReference type="InterPro" id="IPR037293">
    <property type="entry name" value="Gal_Oxidase_central_sf"/>
</dbReference>
<dbReference type="InterPro" id="IPR014756">
    <property type="entry name" value="Ig_E-set"/>
</dbReference>
<evidence type="ECO:0000256" key="2">
    <source>
        <dbReference type="SAM" id="MobiDB-lite"/>
    </source>
</evidence>
<keyword evidence="6" id="KW-1185">Reference proteome</keyword>
<evidence type="ECO:0000259" key="3">
    <source>
        <dbReference type="Pfam" id="PF07250"/>
    </source>
</evidence>
<dbReference type="Gene3D" id="2.60.40.10">
    <property type="entry name" value="Immunoglobulins"/>
    <property type="match status" value="1"/>
</dbReference>
<accession>A0A9P6C578</accession>
<dbReference type="InterPro" id="IPR015202">
    <property type="entry name" value="GO-like_E_set"/>
</dbReference>
<dbReference type="InterPro" id="IPR011043">
    <property type="entry name" value="Gal_Oxase/kelch_b-propeller"/>
</dbReference>
<proteinExistence type="predicted"/>
<dbReference type="SUPFAM" id="SSF81296">
    <property type="entry name" value="E set domains"/>
    <property type="match status" value="1"/>
</dbReference>
<dbReference type="CDD" id="cd02851">
    <property type="entry name" value="E_set_GO_C"/>
    <property type="match status" value="1"/>
</dbReference>
<evidence type="ECO:0000313" key="5">
    <source>
        <dbReference type="EMBL" id="KAF9449109.1"/>
    </source>
</evidence>
<dbReference type="Pfam" id="PF07250">
    <property type="entry name" value="Glyoxal_oxid_N"/>
    <property type="match status" value="1"/>
</dbReference>
<feature type="non-terminal residue" evidence="5">
    <location>
        <position position="515"/>
    </location>
</feature>
<feature type="domain" description="Galactose oxidase-like Early set" evidence="4">
    <location>
        <begin position="401"/>
        <end position="500"/>
    </location>
</feature>
<dbReference type="InterPro" id="IPR013783">
    <property type="entry name" value="Ig-like_fold"/>
</dbReference>
<feature type="region of interest" description="Disordered" evidence="2">
    <location>
        <begin position="239"/>
        <end position="260"/>
    </location>
</feature>
<organism evidence="5 6">
    <name type="scientific">Macrolepiota fuliginosa MF-IS2</name>
    <dbReference type="NCBI Taxonomy" id="1400762"/>
    <lineage>
        <taxon>Eukaryota</taxon>
        <taxon>Fungi</taxon>
        <taxon>Dikarya</taxon>
        <taxon>Basidiomycota</taxon>
        <taxon>Agaricomycotina</taxon>
        <taxon>Agaricomycetes</taxon>
        <taxon>Agaricomycetidae</taxon>
        <taxon>Agaricales</taxon>
        <taxon>Agaricineae</taxon>
        <taxon>Agaricaceae</taxon>
        <taxon>Macrolepiota</taxon>
    </lineage>
</organism>
<dbReference type="AlphaFoldDB" id="A0A9P6C578"/>
<evidence type="ECO:0000259" key="4">
    <source>
        <dbReference type="Pfam" id="PF09118"/>
    </source>
</evidence>